<protein>
    <submittedName>
        <fullName evidence="14">Receptor</fullName>
    </submittedName>
</protein>
<evidence type="ECO:0000256" key="2">
    <source>
        <dbReference type="ARBA" id="ARBA00010663"/>
    </source>
</evidence>
<feature type="compositionally biased region" description="Polar residues" evidence="11">
    <location>
        <begin position="326"/>
        <end position="335"/>
    </location>
</feature>
<dbReference type="PROSITE" id="PS50262">
    <property type="entry name" value="G_PROTEIN_RECEP_F1_2"/>
    <property type="match status" value="1"/>
</dbReference>
<evidence type="ECO:0000256" key="7">
    <source>
        <dbReference type="ARBA" id="ARBA00023136"/>
    </source>
</evidence>
<evidence type="ECO:0000256" key="9">
    <source>
        <dbReference type="ARBA" id="ARBA00023224"/>
    </source>
</evidence>
<evidence type="ECO:0000256" key="6">
    <source>
        <dbReference type="ARBA" id="ARBA00023040"/>
    </source>
</evidence>
<dbReference type="PROSITE" id="PS00237">
    <property type="entry name" value="G_PROTEIN_RECEP_F1_1"/>
    <property type="match status" value="1"/>
</dbReference>
<feature type="transmembrane region" description="Helical" evidence="12">
    <location>
        <begin position="194"/>
        <end position="215"/>
    </location>
</feature>
<feature type="region of interest" description="Disordered" evidence="11">
    <location>
        <begin position="316"/>
        <end position="335"/>
    </location>
</feature>
<keyword evidence="9 10" id="KW-0807">Transducer</keyword>
<keyword evidence="8 10" id="KW-0675">Receptor</keyword>
<feature type="transmembrane region" description="Helical" evidence="12">
    <location>
        <begin position="87"/>
        <end position="107"/>
    </location>
</feature>
<feature type="transmembrane region" description="Helical" evidence="12">
    <location>
        <begin position="140"/>
        <end position="164"/>
    </location>
</feature>
<dbReference type="SUPFAM" id="SSF81321">
    <property type="entry name" value="Family A G protein-coupled receptor-like"/>
    <property type="match status" value="1"/>
</dbReference>
<evidence type="ECO:0000313" key="15">
    <source>
        <dbReference type="Proteomes" id="UP001307889"/>
    </source>
</evidence>
<keyword evidence="7 12" id="KW-0472">Membrane</keyword>
<evidence type="ECO:0000256" key="3">
    <source>
        <dbReference type="ARBA" id="ARBA00022475"/>
    </source>
</evidence>
<keyword evidence="3" id="KW-1003">Cell membrane</keyword>
<gene>
    <name evidence="14" type="ORF">NTJ_04753</name>
</gene>
<dbReference type="PANTHER" id="PTHR46925">
    <property type="entry name" value="G-PROTEIN COUPLED RECEPTOR TKR-1-RELATED"/>
    <property type="match status" value="1"/>
</dbReference>
<comment type="similarity">
    <text evidence="2 10">Belongs to the G-protein coupled receptor 1 family.</text>
</comment>
<proteinExistence type="inferred from homology"/>
<evidence type="ECO:0000256" key="8">
    <source>
        <dbReference type="ARBA" id="ARBA00023170"/>
    </source>
</evidence>
<accession>A0ABN7AI55</accession>
<dbReference type="Pfam" id="PF00001">
    <property type="entry name" value="7tm_1"/>
    <property type="match status" value="1"/>
</dbReference>
<dbReference type="PRINTS" id="PR00237">
    <property type="entry name" value="GPCRRHODOPSN"/>
</dbReference>
<dbReference type="Gene3D" id="1.20.1070.10">
    <property type="entry name" value="Rhodopsin 7-helix transmembrane proteins"/>
    <property type="match status" value="1"/>
</dbReference>
<keyword evidence="5 12" id="KW-1133">Transmembrane helix</keyword>
<dbReference type="EMBL" id="AP028911">
    <property type="protein sequence ID" value="BES91945.1"/>
    <property type="molecule type" value="Genomic_DNA"/>
</dbReference>
<dbReference type="InterPro" id="IPR000276">
    <property type="entry name" value="GPCR_Rhodpsn"/>
</dbReference>
<feature type="transmembrane region" description="Helical" evidence="12">
    <location>
        <begin position="7"/>
        <end position="28"/>
    </location>
</feature>
<evidence type="ECO:0000256" key="10">
    <source>
        <dbReference type="RuleBase" id="RU000688"/>
    </source>
</evidence>
<evidence type="ECO:0000313" key="14">
    <source>
        <dbReference type="EMBL" id="BES91945.1"/>
    </source>
</evidence>
<dbReference type="InterPro" id="IPR017452">
    <property type="entry name" value="GPCR_Rhodpsn_7TM"/>
</dbReference>
<evidence type="ECO:0000259" key="13">
    <source>
        <dbReference type="PROSITE" id="PS50262"/>
    </source>
</evidence>
<keyword evidence="4 10" id="KW-0812">Transmembrane</keyword>
<dbReference type="InterPro" id="IPR001681">
    <property type="entry name" value="Neurokn_rcpt"/>
</dbReference>
<keyword evidence="15" id="KW-1185">Reference proteome</keyword>
<keyword evidence="6 10" id="KW-0297">G-protein coupled receptor</keyword>
<evidence type="ECO:0000256" key="12">
    <source>
        <dbReference type="SAM" id="Phobius"/>
    </source>
</evidence>
<feature type="transmembrane region" description="Helical" evidence="12">
    <location>
        <begin position="48"/>
        <end position="66"/>
    </location>
</feature>
<dbReference type="Proteomes" id="UP001307889">
    <property type="component" value="Chromosome 3"/>
</dbReference>
<feature type="transmembrane region" description="Helical" evidence="12">
    <location>
        <begin position="235"/>
        <end position="253"/>
    </location>
</feature>
<evidence type="ECO:0000256" key="5">
    <source>
        <dbReference type="ARBA" id="ARBA00022989"/>
    </source>
</evidence>
<dbReference type="InterPro" id="IPR000611">
    <property type="entry name" value="NPY_rcpt"/>
</dbReference>
<evidence type="ECO:0000256" key="4">
    <source>
        <dbReference type="ARBA" id="ARBA00022692"/>
    </source>
</evidence>
<name>A0ABN7AI55_9HEMI</name>
<comment type="subcellular location">
    <subcellularLocation>
        <location evidence="1">Cell membrane</location>
        <topology evidence="1">Multi-pass membrane protein</topology>
    </subcellularLocation>
</comment>
<evidence type="ECO:0000256" key="11">
    <source>
        <dbReference type="SAM" id="MobiDB-lite"/>
    </source>
</evidence>
<reference evidence="14 15" key="1">
    <citation type="submission" date="2023-09" db="EMBL/GenBank/DDBJ databases">
        <title>Nesidiocoris tenuis whole genome shotgun sequence.</title>
        <authorList>
            <person name="Shibata T."/>
            <person name="Shimoda M."/>
            <person name="Kobayashi T."/>
            <person name="Uehara T."/>
        </authorList>
    </citation>
    <scope>NUCLEOTIDE SEQUENCE [LARGE SCALE GENOMIC DNA]</scope>
    <source>
        <strain evidence="14 15">Japan</strain>
    </source>
</reference>
<dbReference type="PRINTS" id="PR01012">
    <property type="entry name" value="NRPEPTIDEYR"/>
</dbReference>
<feature type="domain" description="G-protein coupled receptors family 1 profile" evidence="13">
    <location>
        <begin position="1"/>
        <end position="250"/>
    </location>
</feature>
<dbReference type="CDD" id="cd15390">
    <property type="entry name" value="7tmA_TACR"/>
    <property type="match status" value="1"/>
</dbReference>
<evidence type="ECO:0000256" key="1">
    <source>
        <dbReference type="ARBA" id="ARBA00004651"/>
    </source>
</evidence>
<sequence length="350" mass="40536">MRTVTNYFLVNLSVSDLLMSLLNCIFNFTFMLDSHWPFGSVYCTVNNFVAHVSVASSVFTLVAISLDRYVAILRPLKHRMSRRKARVALVIIWAMSSLLALPCLLYSTTKIRSYRDGQTKTVCYMRWPDGHYPKSTSEHVYNLVFLLVTYLLPVAAMAFCYSLMGRELWGSKSIGEQTQRQLDNIKSKRKVVRMFITVIVIFAICWLPYHGYFIYVYHNNSVAVSEYIPHLYLSFYWLAMSNAMVNPIIYYWMNNRFRIYFKQILCLCCCMRPITLPDHVSTTAKRHPRSELILRSKSYQFRKSTSVVVESVAVGQGERRHRPPRTLSNSGSLEARLNNSWTPGMINTAL</sequence>
<organism evidence="14 15">
    <name type="scientific">Nesidiocoris tenuis</name>
    <dbReference type="NCBI Taxonomy" id="355587"/>
    <lineage>
        <taxon>Eukaryota</taxon>
        <taxon>Metazoa</taxon>
        <taxon>Ecdysozoa</taxon>
        <taxon>Arthropoda</taxon>
        <taxon>Hexapoda</taxon>
        <taxon>Insecta</taxon>
        <taxon>Pterygota</taxon>
        <taxon>Neoptera</taxon>
        <taxon>Paraneoptera</taxon>
        <taxon>Hemiptera</taxon>
        <taxon>Heteroptera</taxon>
        <taxon>Panheteroptera</taxon>
        <taxon>Cimicomorpha</taxon>
        <taxon>Miridae</taxon>
        <taxon>Dicyphina</taxon>
        <taxon>Nesidiocoris</taxon>
    </lineage>
</organism>
<dbReference type="PANTHER" id="PTHR46925:SF2">
    <property type="entry name" value="G-PROTEIN COUPLED RECEPTOR TKR-1-RELATED"/>
    <property type="match status" value="1"/>
</dbReference>